<keyword evidence="9 12" id="KW-0456">Lyase</keyword>
<gene>
    <name evidence="12 14" type="primary">dapA</name>
    <name evidence="14" type="ORF">GCM10022277_39740</name>
</gene>
<feature type="site" description="Part of a proton relay during catalysis" evidence="12">
    <location>
        <position position="44"/>
    </location>
</feature>
<dbReference type="InterPro" id="IPR020625">
    <property type="entry name" value="Schiff_base-form_aldolases_AS"/>
</dbReference>
<protein>
    <recommendedName>
        <fullName evidence="4 12">4-hydroxy-tetrahydrodipicolinate synthase</fullName>
        <shortName evidence="12">HTPA synthase</shortName>
        <ecNumber evidence="4 12">4.3.3.7</ecNumber>
    </recommendedName>
</protein>
<keyword evidence="6 12" id="KW-0028">Amino-acid biosynthesis</keyword>
<reference evidence="15" key="1">
    <citation type="journal article" date="2019" name="Int. J. Syst. Evol. Microbiol.">
        <title>The Global Catalogue of Microorganisms (GCM) 10K type strain sequencing project: providing services to taxonomists for standard genome sequencing and annotation.</title>
        <authorList>
            <consortium name="The Broad Institute Genomics Platform"/>
            <consortium name="The Broad Institute Genome Sequencing Center for Infectious Disease"/>
            <person name="Wu L."/>
            <person name="Ma J."/>
        </authorList>
    </citation>
    <scope>NUCLEOTIDE SEQUENCE [LARGE SCALE GENOMIC DNA]</scope>
    <source>
        <strain evidence="15">JCM 17551</strain>
    </source>
</reference>
<comment type="caution">
    <text evidence="14">The sequence shown here is derived from an EMBL/GenBank/DDBJ whole genome shotgun (WGS) entry which is preliminary data.</text>
</comment>
<evidence type="ECO:0000256" key="11">
    <source>
        <dbReference type="ARBA" id="ARBA00047836"/>
    </source>
</evidence>
<dbReference type="SMART" id="SM01130">
    <property type="entry name" value="DHDPS"/>
    <property type="match status" value="1"/>
</dbReference>
<evidence type="ECO:0000313" key="15">
    <source>
        <dbReference type="Proteomes" id="UP001501565"/>
    </source>
</evidence>
<evidence type="ECO:0000256" key="7">
    <source>
        <dbReference type="ARBA" id="ARBA00022915"/>
    </source>
</evidence>
<evidence type="ECO:0000256" key="4">
    <source>
        <dbReference type="ARBA" id="ARBA00012086"/>
    </source>
</evidence>
<comment type="caution">
    <text evidence="12">Was originally thought to be a dihydrodipicolinate synthase (DHDPS), catalyzing the condensation of (S)-aspartate-beta-semialdehyde [(S)-ASA] and pyruvate to dihydrodipicolinate (DHDP). However, it was shown in E.coli that the product of the enzymatic reaction is not dihydrodipicolinate but in fact (4S)-4-hydroxy-2,3,4,5-tetrahydro-(2S)-dipicolinic acid (HTPA), and that the consecutive dehydration reaction leading to DHDP is not spontaneous but catalyzed by DapB.</text>
</comment>
<evidence type="ECO:0000256" key="9">
    <source>
        <dbReference type="ARBA" id="ARBA00023239"/>
    </source>
</evidence>
<dbReference type="PROSITE" id="PS00665">
    <property type="entry name" value="DHDPS_1"/>
    <property type="match status" value="1"/>
</dbReference>
<proteinExistence type="inferred from homology"/>
<dbReference type="InterPro" id="IPR002220">
    <property type="entry name" value="DapA-like"/>
</dbReference>
<evidence type="ECO:0000256" key="2">
    <source>
        <dbReference type="ARBA" id="ARBA00005120"/>
    </source>
</evidence>
<dbReference type="PROSITE" id="PS00666">
    <property type="entry name" value="DHDPS_2"/>
    <property type="match status" value="1"/>
</dbReference>
<evidence type="ECO:0000256" key="6">
    <source>
        <dbReference type="ARBA" id="ARBA00022605"/>
    </source>
</evidence>
<evidence type="ECO:0000256" key="5">
    <source>
        <dbReference type="ARBA" id="ARBA00022490"/>
    </source>
</evidence>
<evidence type="ECO:0000256" key="1">
    <source>
        <dbReference type="ARBA" id="ARBA00003294"/>
    </source>
</evidence>
<dbReference type="EC" id="4.3.3.7" evidence="4 12"/>
<feature type="binding site" evidence="12">
    <location>
        <position position="45"/>
    </location>
    <ligand>
        <name>pyruvate</name>
        <dbReference type="ChEBI" id="CHEBI:15361"/>
    </ligand>
</feature>
<dbReference type="SUPFAM" id="SSF51569">
    <property type="entry name" value="Aldolase"/>
    <property type="match status" value="1"/>
</dbReference>
<evidence type="ECO:0000256" key="3">
    <source>
        <dbReference type="ARBA" id="ARBA00007592"/>
    </source>
</evidence>
<dbReference type="InterPro" id="IPR013785">
    <property type="entry name" value="Aldolase_TIM"/>
</dbReference>
<keyword evidence="10 12" id="KW-0704">Schiff base</keyword>
<dbReference type="CDD" id="cd00950">
    <property type="entry name" value="DHDPS"/>
    <property type="match status" value="1"/>
</dbReference>
<dbReference type="PANTHER" id="PTHR12128:SF66">
    <property type="entry name" value="4-HYDROXY-2-OXOGLUTARATE ALDOLASE, MITOCHONDRIAL"/>
    <property type="match status" value="1"/>
</dbReference>
<evidence type="ECO:0000256" key="8">
    <source>
        <dbReference type="ARBA" id="ARBA00023154"/>
    </source>
</evidence>
<dbReference type="RefSeq" id="WP_344800392.1">
    <property type="nucleotide sequence ID" value="NZ_BAABBN010000015.1"/>
</dbReference>
<evidence type="ECO:0000313" key="14">
    <source>
        <dbReference type="EMBL" id="GAA3939820.1"/>
    </source>
</evidence>
<evidence type="ECO:0000256" key="12">
    <source>
        <dbReference type="HAMAP-Rule" id="MF_00418"/>
    </source>
</evidence>
<comment type="catalytic activity">
    <reaction evidence="11 12">
        <text>L-aspartate 4-semialdehyde + pyruvate = (2S,4S)-4-hydroxy-2,3,4,5-tetrahydrodipicolinate + H2O + H(+)</text>
        <dbReference type="Rhea" id="RHEA:34171"/>
        <dbReference type="ChEBI" id="CHEBI:15361"/>
        <dbReference type="ChEBI" id="CHEBI:15377"/>
        <dbReference type="ChEBI" id="CHEBI:15378"/>
        <dbReference type="ChEBI" id="CHEBI:67139"/>
        <dbReference type="ChEBI" id="CHEBI:537519"/>
        <dbReference type="EC" id="4.3.3.7"/>
    </reaction>
</comment>
<dbReference type="Pfam" id="PF00701">
    <property type="entry name" value="DHDPS"/>
    <property type="match status" value="1"/>
</dbReference>
<comment type="subcellular location">
    <subcellularLocation>
        <location evidence="12">Cytoplasm</location>
    </subcellularLocation>
</comment>
<keyword evidence="8 12" id="KW-0457">Lysine biosynthesis</keyword>
<dbReference type="PRINTS" id="PR00146">
    <property type="entry name" value="DHPICSNTHASE"/>
</dbReference>
<comment type="similarity">
    <text evidence="3 12 13">Belongs to the DapA family.</text>
</comment>
<evidence type="ECO:0000256" key="13">
    <source>
        <dbReference type="PIRNR" id="PIRNR001365"/>
    </source>
</evidence>
<sequence>MITGSIVALITPMLDNGKVDWDALDRLIDFHIENGTDSIVAVGTTGESATLDVKEHCLVIKHVVNRVAGRLPVIAGTGANSTAEAIELTETARQSGADACLLVTPYYNKPTQEGLFQHHKAISDAVDIPQILYNVPGRTACDMLPETVARIAELKNIVGIKEATGDIERAKQVIDLVGDKIAVYSGDDPTAYQLILAGGHGNISVTANVLPKQMSDLCKLALEGKAEEAKALNEEMMAVHSAMFVESNPIPVKWALADMGLVGLGIRLPLTVLQEQYRTQVHDALKALGAVS</sequence>
<comment type="pathway">
    <text evidence="2 12">Amino-acid biosynthesis; L-lysine biosynthesis via DAP pathway; (S)-tetrahydrodipicolinate from L-aspartate: step 3/4.</text>
</comment>
<dbReference type="Gene3D" id="3.20.20.70">
    <property type="entry name" value="Aldolase class I"/>
    <property type="match status" value="1"/>
</dbReference>
<keyword evidence="7 12" id="KW-0220">Diaminopimelate biosynthesis</keyword>
<feature type="site" description="Part of a proton relay during catalysis" evidence="12">
    <location>
        <position position="107"/>
    </location>
</feature>
<name>A0ABP7N8A8_9GAMM</name>
<dbReference type="PIRSF" id="PIRSF001365">
    <property type="entry name" value="DHDPS"/>
    <property type="match status" value="1"/>
</dbReference>
<dbReference type="InterPro" id="IPR005263">
    <property type="entry name" value="DapA"/>
</dbReference>
<organism evidence="14 15">
    <name type="scientific">Litoribacillus peritrichatus</name>
    <dbReference type="NCBI Taxonomy" id="718191"/>
    <lineage>
        <taxon>Bacteria</taxon>
        <taxon>Pseudomonadati</taxon>
        <taxon>Pseudomonadota</taxon>
        <taxon>Gammaproteobacteria</taxon>
        <taxon>Oceanospirillales</taxon>
        <taxon>Oceanospirillaceae</taxon>
        <taxon>Litoribacillus</taxon>
    </lineage>
</organism>
<feature type="active site" description="Proton donor/acceptor" evidence="12">
    <location>
        <position position="133"/>
    </location>
</feature>
<comment type="function">
    <text evidence="1 12">Catalyzes the condensation of (S)-aspartate-beta-semialdehyde [(S)-ASA] and pyruvate to 4-hydroxy-tetrahydrodipicolinate (HTPA).</text>
</comment>
<dbReference type="HAMAP" id="MF_00418">
    <property type="entry name" value="DapA"/>
    <property type="match status" value="1"/>
</dbReference>
<dbReference type="PANTHER" id="PTHR12128">
    <property type="entry name" value="DIHYDRODIPICOLINATE SYNTHASE"/>
    <property type="match status" value="1"/>
</dbReference>
<feature type="active site" description="Schiff-base intermediate with substrate" evidence="12">
    <location>
        <position position="161"/>
    </location>
</feature>
<comment type="subunit">
    <text evidence="12">Homotetramer; dimer of dimers.</text>
</comment>
<feature type="binding site" evidence="12">
    <location>
        <position position="203"/>
    </location>
    <ligand>
        <name>pyruvate</name>
        <dbReference type="ChEBI" id="CHEBI:15361"/>
    </ligand>
</feature>
<dbReference type="EMBL" id="BAABBN010000015">
    <property type="protein sequence ID" value="GAA3939820.1"/>
    <property type="molecule type" value="Genomic_DNA"/>
</dbReference>
<dbReference type="NCBIfam" id="TIGR00674">
    <property type="entry name" value="dapA"/>
    <property type="match status" value="1"/>
</dbReference>
<keyword evidence="15" id="KW-1185">Reference proteome</keyword>
<evidence type="ECO:0000256" key="10">
    <source>
        <dbReference type="ARBA" id="ARBA00023270"/>
    </source>
</evidence>
<keyword evidence="5 12" id="KW-0963">Cytoplasm</keyword>
<accession>A0ABP7N8A8</accession>
<dbReference type="Proteomes" id="UP001501565">
    <property type="component" value="Unassembled WGS sequence"/>
</dbReference>
<dbReference type="InterPro" id="IPR020624">
    <property type="entry name" value="Schiff_base-form_aldolases_CS"/>
</dbReference>